<comment type="cofactor">
    <cofactor evidence="7">
        <name>heme b</name>
        <dbReference type="ChEBI" id="CHEBI:60344"/>
    </cofactor>
    <text evidence="7">Binds 1 heme b (iron(II)-protoporphyrin IX) group per subunit.</text>
</comment>
<organism evidence="9 10">
    <name type="scientific">Sinisalibacter aestuarii</name>
    <dbReference type="NCBI Taxonomy" id="2949426"/>
    <lineage>
        <taxon>Bacteria</taxon>
        <taxon>Pseudomonadati</taxon>
        <taxon>Pseudomonadota</taxon>
        <taxon>Alphaproteobacteria</taxon>
        <taxon>Rhodobacterales</taxon>
        <taxon>Roseobacteraceae</taxon>
        <taxon>Sinisalibacter</taxon>
    </lineage>
</organism>
<accession>A0ABQ5LQA8</accession>
<keyword evidence="2 7" id="KW-0813">Transport</keyword>
<dbReference type="InterPro" id="IPR022837">
    <property type="entry name" value="MsrQ-like"/>
</dbReference>
<dbReference type="PANTHER" id="PTHR36964">
    <property type="entry name" value="PROTEIN-METHIONINE-SULFOXIDE REDUCTASE HEME-BINDING SUBUNIT MSRQ"/>
    <property type="match status" value="1"/>
</dbReference>
<evidence type="ECO:0000256" key="7">
    <source>
        <dbReference type="HAMAP-Rule" id="MF_01207"/>
    </source>
</evidence>
<comment type="subcellular location">
    <subcellularLocation>
        <location evidence="7">Cell membrane</location>
        <topology evidence="7">Multi-pass membrane protein</topology>
    </subcellularLocation>
    <subcellularLocation>
        <location evidence="1">Membrane</location>
        <topology evidence="1">Multi-pass membrane protein</topology>
    </subcellularLocation>
</comment>
<evidence type="ECO:0000313" key="9">
    <source>
        <dbReference type="EMBL" id="GKY86823.1"/>
    </source>
</evidence>
<feature type="transmembrane region" description="Helical" evidence="7">
    <location>
        <begin position="151"/>
        <end position="169"/>
    </location>
</feature>
<dbReference type="HAMAP" id="MF_01207">
    <property type="entry name" value="MsrQ"/>
    <property type="match status" value="1"/>
</dbReference>
<evidence type="ECO:0000313" key="10">
    <source>
        <dbReference type="Proteomes" id="UP001144205"/>
    </source>
</evidence>
<keyword evidence="3 7" id="KW-0812">Transmembrane</keyword>
<sequence>MALKDTINGWARKLPTWPVYALGALPPFWYLYLGFTGGLGVEPISELEHRLGLLGLQFLIAGLTITPLRNWTGVNLIRFRRAIGLLAFYYISMHLLAWLVLDIRDPARIWADILKRPYITIGMLGFLTLVPLAATSNKASIRKLGARWRQVHWLVYAAVPLGAVHFVMLRKGWQFEPLIYLGIVLGLLAVRLLRKATRMRPHRA</sequence>
<protein>
    <recommendedName>
        <fullName evidence="7">Protein-methionine-sulfoxide reductase heme-binding subunit MsrQ</fullName>
    </recommendedName>
    <alternativeName>
        <fullName evidence="7">Flavocytochrome MsrQ</fullName>
    </alternativeName>
</protein>
<reference evidence="9" key="1">
    <citation type="journal article" date="2023" name="Int. J. Syst. Evol. Microbiol.">
        <title>Sinisalibacter aestuarii sp. nov., isolated from estuarine sediment of the Arakawa River.</title>
        <authorList>
            <person name="Arafat S.T."/>
            <person name="Hirano S."/>
            <person name="Sato A."/>
            <person name="Takeuchi K."/>
            <person name="Yasuda T."/>
            <person name="Terahara T."/>
            <person name="Hamada M."/>
            <person name="Kobayashi T."/>
        </authorList>
    </citation>
    <scope>NUCLEOTIDE SEQUENCE</scope>
    <source>
        <strain evidence="9">B-399</strain>
    </source>
</reference>
<evidence type="ECO:0000256" key="6">
    <source>
        <dbReference type="ARBA" id="ARBA00023136"/>
    </source>
</evidence>
<dbReference type="PANTHER" id="PTHR36964:SF1">
    <property type="entry name" value="PROTEIN-METHIONINE-SULFOXIDE REDUCTASE HEME-BINDING SUBUNIT MSRQ"/>
    <property type="match status" value="1"/>
</dbReference>
<comment type="cofactor">
    <cofactor evidence="7">
        <name>FMN</name>
        <dbReference type="ChEBI" id="CHEBI:58210"/>
    </cofactor>
    <text evidence="7">Binds 1 FMN per subunit.</text>
</comment>
<keyword evidence="10" id="KW-1185">Reference proteome</keyword>
<dbReference type="RefSeq" id="WP_281840777.1">
    <property type="nucleotide sequence ID" value="NZ_BROH01000001.1"/>
</dbReference>
<evidence type="ECO:0000256" key="1">
    <source>
        <dbReference type="ARBA" id="ARBA00004141"/>
    </source>
</evidence>
<evidence type="ECO:0000256" key="5">
    <source>
        <dbReference type="ARBA" id="ARBA00023004"/>
    </source>
</evidence>
<dbReference type="Pfam" id="PF01794">
    <property type="entry name" value="Ferric_reduct"/>
    <property type="match status" value="1"/>
</dbReference>
<keyword evidence="7" id="KW-1003">Cell membrane</keyword>
<keyword evidence="4 7" id="KW-1133">Transmembrane helix</keyword>
<keyword evidence="7" id="KW-0285">Flavoprotein</keyword>
<keyword evidence="7" id="KW-0288">FMN</keyword>
<feature type="transmembrane region" description="Helical" evidence="7">
    <location>
        <begin position="83"/>
        <end position="101"/>
    </location>
</feature>
<dbReference type="NCBIfam" id="NF003833">
    <property type="entry name" value="PRK05419.1-5"/>
    <property type="match status" value="1"/>
</dbReference>
<comment type="caution">
    <text evidence="9">The sequence shown here is derived from an EMBL/GenBank/DDBJ whole genome shotgun (WGS) entry which is preliminary data.</text>
</comment>
<dbReference type="Proteomes" id="UP001144205">
    <property type="component" value="Unassembled WGS sequence"/>
</dbReference>
<keyword evidence="5 7" id="KW-0408">Iron</keyword>
<evidence type="ECO:0000256" key="3">
    <source>
        <dbReference type="ARBA" id="ARBA00022692"/>
    </source>
</evidence>
<keyword evidence="7" id="KW-0249">Electron transport</keyword>
<feature type="transmembrane region" description="Helical" evidence="7">
    <location>
        <begin position="121"/>
        <end position="139"/>
    </location>
</feature>
<proteinExistence type="inferred from homology"/>
<dbReference type="InterPro" id="IPR013130">
    <property type="entry name" value="Fe3_Rdtase_TM_dom"/>
</dbReference>
<comment type="function">
    <text evidence="7">Part of the MsrPQ system that repairs oxidized periplasmic proteins containing methionine sulfoxide residues (Met-O), using respiratory chain electrons. Thus protects these proteins from oxidative-stress damage caused by reactive species of oxygen and chlorine generated by the host defense mechanisms. MsrPQ is essential for the maintenance of envelope integrity under bleach stress, rescuing a wide series of structurally unrelated periplasmic proteins from methionine oxidation. MsrQ provides electrons for reduction to the reductase catalytic subunit MsrP, using the quinone pool of the respiratory chain.</text>
</comment>
<keyword evidence="7" id="KW-0479">Metal-binding</keyword>
<comment type="subunit">
    <text evidence="7">Heterodimer of a catalytic subunit (MsrP) and a heme-binding subunit (MsrQ).</text>
</comment>
<gene>
    <name evidence="7 9" type="primary">msrQ</name>
    <name evidence="9" type="ORF">STA1M1_06920</name>
</gene>
<feature type="transmembrane region" description="Helical" evidence="7">
    <location>
        <begin position="175"/>
        <end position="193"/>
    </location>
</feature>
<comment type="similarity">
    <text evidence="7">Belongs to the MsrQ family.</text>
</comment>
<name>A0ABQ5LQA8_9RHOB</name>
<evidence type="ECO:0000256" key="4">
    <source>
        <dbReference type="ARBA" id="ARBA00022989"/>
    </source>
</evidence>
<feature type="transmembrane region" description="Helical" evidence="7">
    <location>
        <begin position="20"/>
        <end position="39"/>
    </location>
</feature>
<keyword evidence="6 7" id="KW-0472">Membrane</keyword>
<dbReference type="EMBL" id="BROH01000001">
    <property type="protein sequence ID" value="GKY86823.1"/>
    <property type="molecule type" value="Genomic_DNA"/>
</dbReference>
<feature type="domain" description="Ferric oxidoreductase" evidence="8">
    <location>
        <begin position="52"/>
        <end position="162"/>
    </location>
</feature>
<evidence type="ECO:0000259" key="8">
    <source>
        <dbReference type="Pfam" id="PF01794"/>
    </source>
</evidence>
<evidence type="ECO:0000256" key="2">
    <source>
        <dbReference type="ARBA" id="ARBA00022448"/>
    </source>
</evidence>
<keyword evidence="7" id="KW-0349">Heme</keyword>
<feature type="transmembrane region" description="Helical" evidence="7">
    <location>
        <begin position="51"/>
        <end position="71"/>
    </location>
</feature>